<proteinExistence type="predicted"/>
<evidence type="ECO:0000256" key="1">
    <source>
        <dbReference type="SAM" id="MobiDB-lite"/>
    </source>
</evidence>
<accession>A0A8E5MGE4</accession>
<evidence type="ECO:0000313" key="3">
    <source>
        <dbReference type="Proteomes" id="UP000027002"/>
    </source>
</evidence>
<protein>
    <submittedName>
        <fullName evidence="2">Uncharacterized protein</fullName>
    </submittedName>
</protein>
<dbReference type="KEGG" id="uvi:66063816"/>
<name>A0A8E5MGE4_USTVR</name>
<dbReference type="Proteomes" id="UP000027002">
    <property type="component" value="Chromosome 2"/>
</dbReference>
<gene>
    <name evidence="2" type="ORF">UV8b_03038</name>
</gene>
<evidence type="ECO:0000313" key="2">
    <source>
        <dbReference type="EMBL" id="QUC18797.1"/>
    </source>
</evidence>
<feature type="region of interest" description="Disordered" evidence="1">
    <location>
        <begin position="112"/>
        <end position="133"/>
    </location>
</feature>
<sequence length="133" mass="14563">MAGAMASPAPNEAHPVKLLALASAHRQHAPYEPTDQFETKDGKSHLRLAAAAPSPLSTPLHVAIQHLHLSTPPLAPVLCNQLELDSTDQTSLRHGTCLPRFFRWYERTIHPSTHPSTHPSIHQATFQPASHQS</sequence>
<dbReference type="RefSeq" id="XP_042996470.1">
    <property type="nucleotide sequence ID" value="XM_043140536.1"/>
</dbReference>
<dbReference type="AlphaFoldDB" id="A0A8E5MGE4"/>
<organism evidence="2 3">
    <name type="scientific">Ustilaginoidea virens</name>
    <name type="common">Rice false smut fungus</name>
    <name type="synonym">Villosiclava virens</name>
    <dbReference type="NCBI Taxonomy" id="1159556"/>
    <lineage>
        <taxon>Eukaryota</taxon>
        <taxon>Fungi</taxon>
        <taxon>Dikarya</taxon>
        <taxon>Ascomycota</taxon>
        <taxon>Pezizomycotina</taxon>
        <taxon>Sordariomycetes</taxon>
        <taxon>Hypocreomycetidae</taxon>
        <taxon>Hypocreales</taxon>
        <taxon>Clavicipitaceae</taxon>
        <taxon>Ustilaginoidea</taxon>
    </lineage>
</organism>
<dbReference type="EMBL" id="CP072754">
    <property type="protein sequence ID" value="QUC18797.1"/>
    <property type="molecule type" value="Genomic_DNA"/>
</dbReference>
<reference evidence="2" key="1">
    <citation type="submission" date="2020-03" db="EMBL/GenBank/DDBJ databases">
        <title>A mixture of massive structural variations and highly conserved coding sequences in Ustilaginoidea virens genome.</title>
        <authorList>
            <person name="Zhang K."/>
            <person name="Zhao Z."/>
            <person name="Zhang Z."/>
            <person name="Li Y."/>
            <person name="Hsiang T."/>
            <person name="Sun W."/>
        </authorList>
    </citation>
    <scope>NUCLEOTIDE SEQUENCE</scope>
    <source>
        <strain evidence="2">UV-8b</strain>
    </source>
</reference>
<dbReference type="GeneID" id="66063816"/>
<keyword evidence="3" id="KW-1185">Reference proteome</keyword>